<keyword evidence="6 8" id="KW-0732">Signal</keyword>
<dbReference type="GeneID" id="106921400"/>
<dbReference type="PANTHER" id="PTHR12113">
    <property type="entry name" value="DICKKOPF3-LIKE 3"/>
    <property type="match status" value="1"/>
</dbReference>
<evidence type="ECO:0000256" key="8">
    <source>
        <dbReference type="SAM" id="SignalP"/>
    </source>
</evidence>
<dbReference type="PANTHER" id="PTHR12113:SF31">
    <property type="entry name" value="DICKKOPF N-TERMINAL CYSTEINE-RICH DOMAIN-CONTAINING PROTEIN"/>
    <property type="match status" value="1"/>
</dbReference>
<dbReference type="GO" id="GO:0048019">
    <property type="term" value="F:receptor antagonist activity"/>
    <property type="evidence" value="ECO:0007669"/>
    <property type="project" value="TreeGrafter"/>
</dbReference>
<dbReference type="GO" id="GO:0039706">
    <property type="term" value="F:co-receptor binding"/>
    <property type="evidence" value="ECO:0007669"/>
    <property type="project" value="TreeGrafter"/>
</dbReference>
<name>A0A3B3XEN9_9TELE</name>
<dbReference type="Ensembl" id="ENSPMET00000021142.1">
    <property type="protein sequence ID" value="ENSPMEP00000013444.1"/>
    <property type="gene ID" value="ENSPMEG00000015736.1"/>
</dbReference>
<dbReference type="Proteomes" id="UP000261480">
    <property type="component" value="Unplaced"/>
</dbReference>
<reference evidence="10" key="2">
    <citation type="submission" date="2025-09" db="UniProtKB">
        <authorList>
            <consortium name="Ensembl"/>
        </authorList>
    </citation>
    <scope>IDENTIFICATION</scope>
</reference>
<feature type="domain" description="Dickkopf N-terminal cysteine-rich" evidence="9">
    <location>
        <begin position="54"/>
        <end position="100"/>
    </location>
</feature>
<sequence>MLGEMNLVLLLVCFSGADARIWAWMLNMPHGPPKDGAKVLRENSPVAKELTTVCDSDRACGRGFSCDRHFGLCVPLRGEGQYCRRDTQCVRGLLCMFGKCHRSIPNGQEGSRCKADRDCGPSMCCARHHGETVCKKRLARKESCYVPDGGLAFSINQICPCEEGLLCREDGRQNRRERDFTYQPERTRWTCQGSKP</sequence>
<comment type="subcellular location">
    <subcellularLocation>
        <location evidence="1">Secreted</location>
    </subcellularLocation>
</comment>
<keyword evidence="7" id="KW-1015">Disulfide bond</keyword>
<evidence type="ECO:0000256" key="1">
    <source>
        <dbReference type="ARBA" id="ARBA00004613"/>
    </source>
</evidence>
<keyword evidence="3" id="KW-0217">Developmental protein</keyword>
<evidence type="ECO:0000313" key="10">
    <source>
        <dbReference type="Ensembl" id="ENSPMEP00000013444.1"/>
    </source>
</evidence>
<accession>A0A3B3XEN9</accession>
<evidence type="ECO:0000259" key="9">
    <source>
        <dbReference type="Pfam" id="PF04706"/>
    </source>
</evidence>
<evidence type="ECO:0000256" key="4">
    <source>
        <dbReference type="ARBA" id="ARBA00022525"/>
    </source>
</evidence>
<dbReference type="Pfam" id="PF04706">
    <property type="entry name" value="Dickkopf_N"/>
    <property type="match status" value="1"/>
</dbReference>
<evidence type="ECO:0000313" key="11">
    <source>
        <dbReference type="Proteomes" id="UP000261480"/>
    </source>
</evidence>
<evidence type="ECO:0000256" key="2">
    <source>
        <dbReference type="ARBA" id="ARBA00010842"/>
    </source>
</evidence>
<evidence type="ECO:0000256" key="7">
    <source>
        <dbReference type="ARBA" id="ARBA00023157"/>
    </source>
</evidence>
<dbReference type="GO" id="GO:0005615">
    <property type="term" value="C:extracellular space"/>
    <property type="evidence" value="ECO:0007669"/>
    <property type="project" value="TreeGrafter"/>
</dbReference>
<feature type="signal peptide" evidence="8">
    <location>
        <begin position="1"/>
        <end position="19"/>
    </location>
</feature>
<evidence type="ECO:0000256" key="6">
    <source>
        <dbReference type="ARBA" id="ARBA00022729"/>
    </source>
</evidence>
<evidence type="ECO:0000256" key="3">
    <source>
        <dbReference type="ARBA" id="ARBA00022473"/>
    </source>
</evidence>
<protein>
    <recommendedName>
        <fullName evidence="9">Dickkopf N-terminal cysteine-rich domain-containing protein</fullName>
    </recommendedName>
</protein>
<dbReference type="InterPro" id="IPR039863">
    <property type="entry name" value="DKK1-4"/>
</dbReference>
<proteinExistence type="inferred from homology"/>
<dbReference type="AlphaFoldDB" id="A0A3B3XEN9"/>
<feature type="chain" id="PRO_5017357250" description="Dickkopf N-terminal cysteine-rich domain-containing protein" evidence="8">
    <location>
        <begin position="20"/>
        <end position="196"/>
    </location>
</feature>
<dbReference type="InterPro" id="IPR006796">
    <property type="entry name" value="Dickkopf_N"/>
</dbReference>
<evidence type="ECO:0000256" key="5">
    <source>
        <dbReference type="ARBA" id="ARBA00022687"/>
    </source>
</evidence>
<dbReference type="GO" id="GO:0090090">
    <property type="term" value="P:negative regulation of canonical Wnt signaling pathway"/>
    <property type="evidence" value="ECO:0007669"/>
    <property type="project" value="TreeGrafter"/>
</dbReference>
<organism evidence="10 11">
    <name type="scientific">Poecilia mexicana</name>
    <dbReference type="NCBI Taxonomy" id="48701"/>
    <lineage>
        <taxon>Eukaryota</taxon>
        <taxon>Metazoa</taxon>
        <taxon>Chordata</taxon>
        <taxon>Craniata</taxon>
        <taxon>Vertebrata</taxon>
        <taxon>Euteleostomi</taxon>
        <taxon>Actinopterygii</taxon>
        <taxon>Neopterygii</taxon>
        <taxon>Teleostei</taxon>
        <taxon>Neoteleostei</taxon>
        <taxon>Acanthomorphata</taxon>
        <taxon>Ovalentaria</taxon>
        <taxon>Atherinomorphae</taxon>
        <taxon>Cyprinodontiformes</taxon>
        <taxon>Poeciliidae</taxon>
        <taxon>Poeciliinae</taxon>
        <taxon>Poecilia</taxon>
    </lineage>
</organism>
<dbReference type="Gene3D" id="2.10.80.10">
    <property type="entry name" value="Lipase, subunit A"/>
    <property type="match status" value="1"/>
</dbReference>
<keyword evidence="5" id="KW-0879">Wnt signaling pathway</keyword>
<keyword evidence="4" id="KW-0964">Secreted</keyword>
<reference evidence="10" key="1">
    <citation type="submission" date="2025-08" db="UniProtKB">
        <authorList>
            <consortium name="Ensembl"/>
        </authorList>
    </citation>
    <scope>IDENTIFICATION</scope>
</reference>
<dbReference type="GO" id="GO:0016055">
    <property type="term" value="P:Wnt signaling pathway"/>
    <property type="evidence" value="ECO:0007669"/>
    <property type="project" value="UniProtKB-KW"/>
</dbReference>
<comment type="similarity">
    <text evidence="2">Belongs to the dickkopf family.</text>
</comment>
<dbReference type="RefSeq" id="XP_014848562.1">
    <property type="nucleotide sequence ID" value="XM_014993076.1"/>
</dbReference>
<keyword evidence="11" id="KW-1185">Reference proteome</keyword>